<dbReference type="EMBL" id="JX094431">
    <property type="protein sequence ID" value="AFQ96458.1"/>
    <property type="molecule type" value="Genomic_DNA"/>
</dbReference>
<dbReference type="GeneID" id="15041907"/>
<sequence length="67" mass="7871">MEELIQKQIEIEKQIEALQDESDKIGDEICAKFEKMGVEEMKKTYVTLPTCSSKYKIFTKFIYGLMK</sequence>
<dbReference type="KEGG" id="vg:15041907"/>
<dbReference type="Proteomes" id="UP000011865">
    <property type="component" value="Segment"/>
</dbReference>
<organism evidence="1 2">
    <name type="scientific">Bacillus phage vB_BceM_Bc431v3</name>
    <dbReference type="NCBI Taxonomy" id="1195072"/>
    <lineage>
        <taxon>Viruses</taxon>
        <taxon>Duplodnaviria</taxon>
        <taxon>Heunggongvirae</taxon>
        <taxon>Uroviricota</taxon>
        <taxon>Caudoviricetes</taxon>
        <taxon>Herelleviridae</taxon>
        <taxon>Bastillevirinae</taxon>
        <taxon>Caeruleovirus</taxon>
        <taxon>Caeruleovirus Bc431</taxon>
    </lineage>
</organism>
<dbReference type="RefSeq" id="YP_007677048.1">
    <property type="nucleotide sequence ID" value="NC_020873.1"/>
</dbReference>
<reference evidence="1 2" key="1">
    <citation type="journal article" date="2013" name="Virol. J.">
        <title>Genome sequence and analysis of a broad-host range lytic bacteriophage that infects the Bacillus cereus group.</title>
        <authorList>
            <person name="El-Arabi T.F."/>
            <person name="Griffiths M.W."/>
            <person name="She Y.M."/>
            <person name="Villegas A."/>
            <person name="Lingohr E.J."/>
            <person name="Kropinski A.M."/>
        </authorList>
    </citation>
    <scope>NUCLEOTIDE SEQUENCE [LARGE SCALE GENOMIC DNA]</scope>
</reference>
<gene>
    <name evidence="1" type="primary">orf149</name>
</gene>
<name>M4HN81_9CAUD</name>
<proteinExistence type="predicted"/>
<accession>M4HN81</accession>
<keyword evidence="2" id="KW-1185">Reference proteome</keyword>
<dbReference type="OrthoDB" id="29180at10239"/>
<evidence type="ECO:0000313" key="2">
    <source>
        <dbReference type="Proteomes" id="UP000011865"/>
    </source>
</evidence>
<protein>
    <submittedName>
        <fullName evidence="1">Uncharacterized protein</fullName>
    </submittedName>
</protein>
<evidence type="ECO:0000313" key="1">
    <source>
        <dbReference type="EMBL" id="AFQ96458.1"/>
    </source>
</evidence>